<keyword evidence="3" id="KW-1185">Reference proteome</keyword>
<dbReference type="Proteomes" id="UP000727907">
    <property type="component" value="Unassembled WGS sequence"/>
</dbReference>
<organism evidence="2 3">
    <name type="scientific">Reyranella humidisoli</name>
    <dbReference type="NCBI Taxonomy" id="2849149"/>
    <lineage>
        <taxon>Bacteria</taxon>
        <taxon>Pseudomonadati</taxon>
        <taxon>Pseudomonadota</taxon>
        <taxon>Alphaproteobacteria</taxon>
        <taxon>Hyphomicrobiales</taxon>
        <taxon>Reyranellaceae</taxon>
        <taxon>Reyranella</taxon>
    </lineage>
</organism>
<sequence>MFEVLDPTPGTAPPAGRLAPRLDTLEGKTIGFISNGKEGTKGFFKHLDQILREEYGVASVVSRTKSNYSAPADPHIVAEIKGWDAVVSGLGD</sequence>
<reference evidence="2 3" key="1">
    <citation type="submission" date="2021-06" db="EMBL/GenBank/DDBJ databases">
        <authorList>
            <person name="Lee D.H."/>
        </authorList>
    </citation>
    <scope>NUCLEOTIDE SEQUENCE [LARGE SCALE GENOMIC DNA]</scope>
    <source>
        <strain evidence="2 3">MMS21-HV4-11</strain>
    </source>
</reference>
<name>A0ABS6IFT2_9HYPH</name>
<feature type="domain" description="UGSC-like" evidence="1">
    <location>
        <begin position="3"/>
        <end position="92"/>
    </location>
</feature>
<gene>
    <name evidence="2" type="ORF">KQ910_02425</name>
</gene>
<dbReference type="EMBL" id="JAHOPB010000001">
    <property type="protein sequence ID" value="MBU8872597.1"/>
    <property type="molecule type" value="Genomic_DNA"/>
</dbReference>
<evidence type="ECO:0000313" key="3">
    <source>
        <dbReference type="Proteomes" id="UP000727907"/>
    </source>
</evidence>
<proteinExistence type="predicted"/>
<comment type="caution">
    <text evidence="2">The sequence shown here is derived from an EMBL/GenBank/DDBJ whole genome shotgun (WGS) entry which is preliminary data.</text>
</comment>
<dbReference type="InterPro" id="IPR057767">
    <property type="entry name" value="UGSC-like_dom"/>
</dbReference>
<evidence type="ECO:0000313" key="2">
    <source>
        <dbReference type="EMBL" id="MBU8872597.1"/>
    </source>
</evidence>
<accession>A0ABS6IFT2</accession>
<protein>
    <recommendedName>
        <fullName evidence="1">UGSC-like domain-containing protein</fullName>
    </recommendedName>
</protein>
<dbReference type="Pfam" id="PF24696">
    <property type="entry name" value="UGSC"/>
    <property type="match status" value="1"/>
</dbReference>
<evidence type="ECO:0000259" key="1">
    <source>
        <dbReference type="Pfam" id="PF24696"/>
    </source>
</evidence>